<dbReference type="Pfam" id="PF00211">
    <property type="entry name" value="Guanylate_cyc"/>
    <property type="match status" value="1"/>
</dbReference>
<dbReference type="GO" id="GO:0035556">
    <property type="term" value="P:intracellular signal transduction"/>
    <property type="evidence" value="ECO:0007669"/>
    <property type="project" value="InterPro"/>
</dbReference>
<proteinExistence type="inferred from homology"/>
<dbReference type="Pfam" id="PF05226">
    <property type="entry name" value="CHASE2"/>
    <property type="match status" value="1"/>
</dbReference>
<dbReference type="Gene3D" id="3.30.70.1230">
    <property type="entry name" value="Nucleotide cyclase"/>
    <property type="match status" value="1"/>
</dbReference>
<dbReference type="Proteomes" id="UP000001423">
    <property type="component" value="Chromosome"/>
</dbReference>
<dbReference type="SUPFAM" id="SSF55073">
    <property type="entry name" value="Nucleotide cyclase"/>
    <property type="match status" value="1"/>
</dbReference>
<sequence length="637" mass="69074">MVTKGKWIKRQAAVLSLGVVIGGIGLLYPSQIELLELAFVDAAQELRGPRRVPDGITIVAIDDFSLQQASNTDLSERRDLRSLQHWPWPRKIYATVLDRLFACGVKAVAVDLLFDSPSIYGPNDDQVLAVSLKRFQPKVVLAAQVLESRGAVGGLSLLRATPALSAALGTNQHGLLNGFQDADGVIRQRPNTYATTVSKSLGKNTPLSLGVALLQAAELPVEHHVKWDGWLPLLDPYGPPRTIPTLSIWQLLEPNSYAALKESGQLRDQLVLIGPTATSLQDLHQTAFARGAGMPGVEVHATEIANQIEGRALLFPHKSPGWSLLLGVMVVLMALASQRWERPLTRLGLLTAIAAGLLLLSLLFIALLGLEVGLVSLSAGALAAGVISSAGATLKLQWQKRRLRQSLGRYLSPAVAAEIANQPEEADDILGGRLTEVVVLMTDIRSFTSFTQSMSESGQVPRLVERLNLYFSEVVEAIHQRGGTVDKFIGDAALAVFGAPIKRSSQVDAKAAIEAALDIEKRLAKLNQHWNNKGEKSWEQVVVLSFGTVISGNIGSRSRMDYTVIGDAVNTASRLEKIAKQSNQTVVMSEEVAQLLGDQWTLQNLGLYEIRGQKAQHVYAIKSVHSKVKFLNESSKE</sequence>
<dbReference type="KEGG" id="pmt:PMT_2152"/>
<reference evidence="4 5" key="1">
    <citation type="journal article" date="2003" name="Nature">
        <title>Genome divergence in two Prochlorococcus ecotypes reflects oceanic niche differentiation.</title>
        <authorList>
            <person name="Rocap G."/>
            <person name="Larimer F.W."/>
            <person name="Lamerdin J.E."/>
            <person name="Malfatti S."/>
            <person name="Chain P."/>
            <person name="Ahlgren N.A."/>
            <person name="Arellano A."/>
            <person name="Coleman M."/>
            <person name="Hauser L."/>
            <person name="Hess W.R."/>
            <person name="Johnson Z.I."/>
            <person name="Land M.L."/>
            <person name="Lindell D."/>
            <person name="Post A.F."/>
            <person name="Regala W."/>
            <person name="Shah M."/>
            <person name="Shaw S.L."/>
            <person name="Steglich C."/>
            <person name="Sullivan M.B."/>
            <person name="Ting C.S."/>
            <person name="Tolonen A."/>
            <person name="Webb E.A."/>
            <person name="Zinser E.R."/>
            <person name="Chisholm S.W."/>
        </authorList>
    </citation>
    <scope>NUCLEOTIDE SEQUENCE [LARGE SCALE GENOMIC DNA]</scope>
    <source>
        <strain evidence="5">MIT 9313</strain>
    </source>
</reference>
<accession>Q7V423</accession>
<gene>
    <name evidence="4" type="ordered locus">PMT_2152</name>
</gene>
<dbReference type="RefSeq" id="WP_011131516.1">
    <property type="nucleotide sequence ID" value="NC_005071.1"/>
</dbReference>
<dbReference type="PROSITE" id="PS50125">
    <property type="entry name" value="GUANYLATE_CYCLASE_2"/>
    <property type="match status" value="1"/>
</dbReference>
<keyword evidence="2" id="KW-1133">Transmembrane helix</keyword>
<feature type="transmembrane region" description="Helical" evidence="2">
    <location>
        <begin position="349"/>
        <end position="368"/>
    </location>
</feature>
<dbReference type="SMART" id="SM01080">
    <property type="entry name" value="CHASE2"/>
    <property type="match status" value="1"/>
</dbReference>
<organism evidence="4 5">
    <name type="scientific">Prochlorococcus marinus (strain MIT 9313)</name>
    <dbReference type="NCBI Taxonomy" id="74547"/>
    <lineage>
        <taxon>Bacteria</taxon>
        <taxon>Bacillati</taxon>
        <taxon>Cyanobacteriota</taxon>
        <taxon>Cyanophyceae</taxon>
        <taxon>Synechococcales</taxon>
        <taxon>Prochlorococcaceae</taxon>
        <taxon>Prochlorococcus</taxon>
    </lineage>
</organism>
<dbReference type="AlphaFoldDB" id="Q7V423"/>
<dbReference type="EMBL" id="BX548175">
    <property type="protein sequence ID" value="CAE22326.1"/>
    <property type="molecule type" value="Genomic_DNA"/>
</dbReference>
<protein>
    <submittedName>
        <fullName evidence="4">Guanylate cyclase</fullName>
    </submittedName>
</protein>
<dbReference type="PANTHER" id="PTHR43081">
    <property type="entry name" value="ADENYLATE CYCLASE, TERMINAL-DIFFERENTIATION SPECIFIC-RELATED"/>
    <property type="match status" value="1"/>
</dbReference>
<name>Q7V423_PROMM</name>
<evidence type="ECO:0000313" key="5">
    <source>
        <dbReference type="Proteomes" id="UP000001423"/>
    </source>
</evidence>
<dbReference type="eggNOG" id="COG4252">
    <property type="taxonomic scope" value="Bacteria"/>
</dbReference>
<dbReference type="InterPro" id="IPR050697">
    <property type="entry name" value="Adenylyl/Guanylyl_Cyclase_3/4"/>
</dbReference>
<dbReference type="SMART" id="SM00044">
    <property type="entry name" value="CYCc"/>
    <property type="match status" value="1"/>
</dbReference>
<dbReference type="GO" id="GO:0004016">
    <property type="term" value="F:adenylate cyclase activity"/>
    <property type="evidence" value="ECO:0007669"/>
    <property type="project" value="UniProtKB-ARBA"/>
</dbReference>
<dbReference type="InterPro" id="IPR007890">
    <property type="entry name" value="CHASE2"/>
</dbReference>
<dbReference type="eggNOG" id="COG2114">
    <property type="taxonomic scope" value="Bacteria"/>
</dbReference>
<keyword evidence="2" id="KW-0472">Membrane</keyword>
<feature type="domain" description="Guanylate cyclase" evidence="3">
    <location>
        <begin position="438"/>
        <end position="576"/>
    </location>
</feature>
<evidence type="ECO:0000256" key="1">
    <source>
        <dbReference type="ARBA" id="ARBA00005381"/>
    </source>
</evidence>
<dbReference type="PANTHER" id="PTHR43081:SF1">
    <property type="entry name" value="ADENYLATE CYCLASE, TERMINAL-DIFFERENTIATION SPECIFIC"/>
    <property type="match status" value="1"/>
</dbReference>
<feature type="transmembrane region" description="Helical" evidence="2">
    <location>
        <begin position="321"/>
        <end position="337"/>
    </location>
</feature>
<evidence type="ECO:0000256" key="2">
    <source>
        <dbReference type="SAM" id="Phobius"/>
    </source>
</evidence>
<evidence type="ECO:0000313" key="4">
    <source>
        <dbReference type="EMBL" id="CAE22326.1"/>
    </source>
</evidence>
<feature type="transmembrane region" description="Helical" evidence="2">
    <location>
        <begin position="374"/>
        <end position="394"/>
    </location>
</feature>
<feature type="transmembrane region" description="Helical" evidence="2">
    <location>
        <begin position="12"/>
        <end position="29"/>
    </location>
</feature>
<keyword evidence="5" id="KW-1185">Reference proteome</keyword>
<dbReference type="HOGENOM" id="CLU_000445_85_1_3"/>
<dbReference type="InterPro" id="IPR001054">
    <property type="entry name" value="A/G_cyclase"/>
</dbReference>
<dbReference type="GO" id="GO:0009190">
    <property type="term" value="P:cyclic nucleotide biosynthetic process"/>
    <property type="evidence" value="ECO:0007669"/>
    <property type="project" value="InterPro"/>
</dbReference>
<dbReference type="OrthoDB" id="337251at2"/>
<dbReference type="CDD" id="cd07302">
    <property type="entry name" value="CHD"/>
    <property type="match status" value="1"/>
</dbReference>
<evidence type="ECO:0000259" key="3">
    <source>
        <dbReference type="PROSITE" id="PS50125"/>
    </source>
</evidence>
<dbReference type="InterPro" id="IPR029787">
    <property type="entry name" value="Nucleotide_cyclase"/>
</dbReference>
<comment type="similarity">
    <text evidence="1">Belongs to the adenylyl cyclase class-3 family.</text>
</comment>
<keyword evidence="2" id="KW-0812">Transmembrane</keyword>